<evidence type="ECO:0000256" key="1">
    <source>
        <dbReference type="ARBA" id="ARBA00007091"/>
    </source>
</evidence>
<dbReference type="SUPFAM" id="SSF49777">
    <property type="entry name" value="PEBP-like"/>
    <property type="match status" value="1"/>
</dbReference>
<dbReference type="PANTHER" id="PTHR11362:SF42">
    <property type="entry name" value="PROTEIN MOTHER OF FT AND TFL1 HOMOLOG 2"/>
    <property type="match status" value="1"/>
</dbReference>
<proteinExistence type="inferred from homology"/>
<dbReference type="CDD" id="cd00866">
    <property type="entry name" value="PEBP_euk"/>
    <property type="match status" value="1"/>
</dbReference>
<dbReference type="Gene3D" id="3.90.280.10">
    <property type="entry name" value="PEBP-like"/>
    <property type="match status" value="1"/>
</dbReference>
<comment type="similarity">
    <text evidence="1">Belongs to the phosphatidylethanolamine-binding protein family.</text>
</comment>
<dbReference type="Gramene" id="TraesCS3D03G0012600.1">
    <property type="protein sequence ID" value="TraesCS3D03G0012600.1.CDS"/>
    <property type="gene ID" value="TraesCS3D03G0012600"/>
</dbReference>
<dbReference type="InterPro" id="IPR036610">
    <property type="entry name" value="PEBP-like_sf"/>
</dbReference>
<gene>
    <name evidence="2" type="primary">LOC100859949</name>
</gene>
<evidence type="ECO:0000313" key="2">
    <source>
        <dbReference type="EnsemblPlants" id="TraesCS3D02G004100.1"/>
    </source>
</evidence>
<dbReference type="InterPro" id="IPR001858">
    <property type="entry name" value="Phosphatidylethanolamine-bd_CS"/>
</dbReference>
<dbReference type="STRING" id="4565.A0A3B6GKG5"/>
<dbReference type="Gramene" id="TraesRN3D0100013500.1">
    <property type="protein sequence ID" value="TraesRN3D0100013500.1"/>
    <property type="gene ID" value="TraesRN3D0100013500"/>
</dbReference>
<dbReference type="PANTHER" id="PTHR11362">
    <property type="entry name" value="PHOSPHATIDYLETHANOLAMINE-BINDING PROTEIN"/>
    <property type="match status" value="1"/>
</dbReference>
<dbReference type="SMR" id="A0A3B6GKG5"/>
<dbReference type="EnsemblPlants" id="TraesCS3D02G004100.1">
    <property type="protein sequence ID" value="TraesCS3D02G004100.1"/>
    <property type="gene ID" value="TraesCS3D02G004100"/>
</dbReference>
<dbReference type="OMA" id="EFKHWVV"/>
<dbReference type="AlphaFoldDB" id="A0A3B6GKG5"/>
<sequence>MRHLYKSRKQSERKNRAADMSRCVDPLVVGRVIGEVVDMFVPSVAMAVAYGARDLSNGCHVKPSLAADQPLVRISGRRNDLYTLVMTDPDAPSPSEPTMREYLHWIVVNIPGGTDATKGEVVVPYMGPRPPVGIHRYVLVLFEQKTRFPYVEAAPPEERAYFNTRAFAANHELGLPVAVVYFNSQKEPSGHRRR</sequence>
<dbReference type="Pfam" id="PF01161">
    <property type="entry name" value="PBP"/>
    <property type="match status" value="1"/>
</dbReference>
<dbReference type="InterPro" id="IPR035810">
    <property type="entry name" value="PEBP_euk"/>
</dbReference>
<reference evidence="2" key="1">
    <citation type="submission" date="2018-08" db="EMBL/GenBank/DDBJ databases">
        <authorList>
            <person name="Rossello M."/>
        </authorList>
    </citation>
    <scope>NUCLEOTIDE SEQUENCE [LARGE SCALE GENOMIC DNA]</scope>
    <source>
        <strain evidence="2">cv. Chinese Spring</strain>
    </source>
</reference>
<dbReference type="PROSITE" id="PS01220">
    <property type="entry name" value="PBP"/>
    <property type="match status" value="1"/>
</dbReference>
<dbReference type="GeneID" id="100859949"/>
<dbReference type="Proteomes" id="UP000019116">
    <property type="component" value="Chromosome 3D"/>
</dbReference>
<accession>A0A3B6GKG5</accession>
<evidence type="ECO:0000313" key="3">
    <source>
        <dbReference type="Proteomes" id="UP000019116"/>
    </source>
</evidence>
<dbReference type="Gramene" id="TraesROB_scaffold_049838_01G000100.1">
    <property type="protein sequence ID" value="TraesROB_scaffold_049838_01G000100.1"/>
    <property type="gene ID" value="TraesROB_scaffold_049838_01G000100"/>
</dbReference>
<dbReference type="OrthoDB" id="2506647at2759"/>
<organism evidence="2">
    <name type="scientific">Triticum aestivum</name>
    <name type="common">Wheat</name>
    <dbReference type="NCBI Taxonomy" id="4565"/>
    <lineage>
        <taxon>Eukaryota</taxon>
        <taxon>Viridiplantae</taxon>
        <taxon>Streptophyta</taxon>
        <taxon>Embryophyta</taxon>
        <taxon>Tracheophyta</taxon>
        <taxon>Spermatophyta</taxon>
        <taxon>Magnoliopsida</taxon>
        <taxon>Liliopsida</taxon>
        <taxon>Poales</taxon>
        <taxon>Poaceae</taxon>
        <taxon>BOP clade</taxon>
        <taxon>Pooideae</taxon>
        <taxon>Triticodae</taxon>
        <taxon>Triticeae</taxon>
        <taxon>Triticinae</taxon>
        <taxon>Triticum</taxon>
    </lineage>
</organism>
<protein>
    <submittedName>
        <fullName evidence="2">Uncharacterized protein</fullName>
    </submittedName>
</protein>
<dbReference type="RefSeq" id="XP_044352595.1">
    <property type="nucleotide sequence ID" value="XM_044496660.1"/>
</dbReference>
<reference evidence="2" key="2">
    <citation type="submission" date="2018-10" db="UniProtKB">
        <authorList>
            <consortium name="EnsemblPlants"/>
        </authorList>
    </citation>
    <scope>IDENTIFICATION</scope>
</reference>
<dbReference type="Gramene" id="TraesCS3D02G004100.1">
    <property type="protein sequence ID" value="TraesCS3D02G004100.1"/>
    <property type="gene ID" value="TraesCS3D02G004100"/>
</dbReference>
<dbReference type="InterPro" id="IPR008914">
    <property type="entry name" value="PEBP"/>
</dbReference>
<name>A0A3B6GKG5_WHEAT</name>
<keyword evidence="3" id="KW-1185">Reference proteome</keyword>